<evidence type="ECO:0000259" key="1">
    <source>
        <dbReference type="Pfam" id="PF05175"/>
    </source>
</evidence>
<reference evidence="2 3" key="1">
    <citation type="submission" date="2019-03" db="EMBL/GenBank/DDBJ databases">
        <title>Genomic Encyclopedia of Type Strains, Phase IV (KMG-IV): sequencing the most valuable type-strain genomes for metagenomic binning, comparative biology and taxonomic classification.</title>
        <authorList>
            <person name="Goeker M."/>
        </authorList>
    </citation>
    <scope>NUCLEOTIDE SEQUENCE [LARGE SCALE GENOMIC DNA]</scope>
    <source>
        <strain evidence="2 3">DSM 100451</strain>
    </source>
</reference>
<evidence type="ECO:0000313" key="3">
    <source>
        <dbReference type="Proteomes" id="UP000295184"/>
    </source>
</evidence>
<dbReference type="PROSITE" id="PS00092">
    <property type="entry name" value="N6_MTASE"/>
    <property type="match status" value="1"/>
</dbReference>
<dbReference type="GO" id="GO:0008170">
    <property type="term" value="F:N-methyltransferase activity"/>
    <property type="evidence" value="ECO:0007669"/>
    <property type="project" value="UniProtKB-ARBA"/>
</dbReference>
<dbReference type="InterPro" id="IPR050210">
    <property type="entry name" value="tRNA_Adenine-N(6)_MTase"/>
</dbReference>
<dbReference type="Gene3D" id="3.40.50.150">
    <property type="entry name" value="Vaccinia Virus protein VP39"/>
    <property type="match status" value="1"/>
</dbReference>
<organism evidence="2 3">
    <name type="scientific">Allofournierella massiliensis</name>
    <dbReference type="NCBI Taxonomy" id="1650663"/>
    <lineage>
        <taxon>Bacteria</taxon>
        <taxon>Bacillati</taxon>
        <taxon>Bacillota</taxon>
        <taxon>Clostridia</taxon>
        <taxon>Eubacteriales</taxon>
        <taxon>Oscillospiraceae</taxon>
        <taxon>Allofournierella</taxon>
    </lineage>
</organism>
<dbReference type="GO" id="GO:0008757">
    <property type="term" value="F:S-adenosylmethionine-dependent methyltransferase activity"/>
    <property type="evidence" value="ECO:0007669"/>
    <property type="project" value="UniProtKB-ARBA"/>
</dbReference>
<feature type="domain" description="Methyltransferase small" evidence="1">
    <location>
        <begin position="12"/>
        <end position="128"/>
    </location>
</feature>
<dbReference type="InterPro" id="IPR002052">
    <property type="entry name" value="DNA_methylase_N6_adenine_CS"/>
</dbReference>
<comment type="caution">
    <text evidence="2">The sequence shown here is derived from an EMBL/GenBank/DDBJ whole genome shotgun (WGS) entry which is preliminary data.</text>
</comment>
<dbReference type="InterPro" id="IPR007848">
    <property type="entry name" value="Small_mtfrase_dom"/>
</dbReference>
<dbReference type="STRING" id="1650663.GCA_001486665_00923"/>
<dbReference type="GO" id="GO:0032259">
    <property type="term" value="P:methylation"/>
    <property type="evidence" value="ECO:0007669"/>
    <property type="project" value="UniProtKB-KW"/>
</dbReference>
<proteinExistence type="predicted"/>
<dbReference type="PANTHER" id="PTHR47739">
    <property type="entry name" value="TRNA1(VAL) (ADENINE(37)-N6)-METHYLTRANSFERASE"/>
    <property type="match status" value="1"/>
</dbReference>
<dbReference type="OrthoDB" id="9777257at2"/>
<dbReference type="EMBL" id="SLUM01000027">
    <property type="protein sequence ID" value="TCL53763.1"/>
    <property type="molecule type" value="Genomic_DNA"/>
</dbReference>
<dbReference type="InterPro" id="IPR029063">
    <property type="entry name" value="SAM-dependent_MTases_sf"/>
</dbReference>
<dbReference type="CDD" id="cd02440">
    <property type="entry name" value="AdoMet_MTases"/>
    <property type="match status" value="1"/>
</dbReference>
<dbReference type="GO" id="GO:0003676">
    <property type="term" value="F:nucleic acid binding"/>
    <property type="evidence" value="ECO:0007669"/>
    <property type="project" value="InterPro"/>
</dbReference>
<dbReference type="Proteomes" id="UP000295184">
    <property type="component" value="Unassembled WGS sequence"/>
</dbReference>
<protein>
    <submittedName>
        <fullName evidence="2">tRNA1(Val) A37 N6-methylase TrmN6</fullName>
    </submittedName>
</protein>
<dbReference type="RefSeq" id="WP_058963412.1">
    <property type="nucleotide sequence ID" value="NZ_CABKVM010000014.1"/>
</dbReference>
<gene>
    <name evidence="2" type="ORF">EDD77_12710</name>
</gene>
<dbReference type="SUPFAM" id="SSF53335">
    <property type="entry name" value="S-adenosyl-L-methionine-dependent methyltransferases"/>
    <property type="match status" value="1"/>
</dbReference>
<evidence type="ECO:0000313" key="2">
    <source>
        <dbReference type="EMBL" id="TCL53763.1"/>
    </source>
</evidence>
<keyword evidence="2" id="KW-0489">Methyltransferase</keyword>
<accession>A0A4R1QLH5</accession>
<name>A0A4R1QLH5_9FIRM</name>
<sequence>MAHSAETLYNGTKVFISENHRFGTDAMLLSGFCRPRRAERAVDLCSGCGIVALRWHDLGHRGECLSVELDAEGTDLLEQAVAEQPECGHIRPLNRDLNELKADGGYHLVAANPPYFTGGYVSPEAARATARHEGGCTLEQVAAAAARLLRDGGRFAMCNRPEHLARTCCILSAAGLEPKRLVFAKQTPKDAPWLFLLEAQKNRKPGLRFEPDIYMADETGRPSLQLQAIYRQGM</sequence>
<keyword evidence="2" id="KW-0808">Transferase</keyword>
<dbReference type="AlphaFoldDB" id="A0A4R1QLH5"/>
<dbReference type="PANTHER" id="PTHR47739:SF1">
    <property type="entry name" value="TRNA1(VAL) (ADENINE(37)-N6)-METHYLTRANSFERASE"/>
    <property type="match status" value="1"/>
</dbReference>
<dbReference type="Pfam" id="PF05175">
    <property type="entry name" value="MTS"/>
    <property type="match status" value="1"/>
</dbReference>